<evidence type="ECO:0000256" key="2">
    <source>
        <dbReference type="ARBA" id="ARBA00023136"/>
    </source>
</evidence>
<reference evidence="6 7" key="1">
    <citation type="submission" date="2019-04" db="EMBL/GenBank/DDBJ databases">
        <title>Sphingobacterium olei sp. nov., isolated from oil-contaminated soil.</title>
        <authorList>
            <person name="Liu B."/>
        </authorList>
    </citation>
    <scope>NUCLEOTIDE SEQUENCE [LARGE SCALE GENOMIC DNA]</scope>
    <source>
        <strain evidence="6 7">HAL-9</strain>
    </source>
</reference>
<keyword evidence="7" id="KW-1185">Reference proteome</keyword>
<dbReference type="GO" id="GO:0009279">
    <property type="term" value="C:cell outer membrane"/>
    <property type="evidence" value="ECO:0007669"/>
    <property type="project" value="UniProtKB-SubCell"/>
</dbReference>
<dbReference type="InterPro" id="IPR011990">
    <property type="entry name" value="TPR-like_helical_dom_sf"/>
</dbReference>
<dbReference type="Proteomes" id="UP000306808">
    <property type="component" value="Unassembled WGS sequence"/>
</dbReference>
<proteinExistence type="predicted"/>
<dbReference type="SUPFAM" id="SSF103088">
    <property type="entry name" value="OmpA-like"/>
    <property type="match status" value="1"/>
</dbReference>
<dbReference type="Pfam" id="PF00691">
    <property type="entry name" value="OmpA"/>
    <property type="match status" value="1"/>
</dbReference>
<feature type="domain" description="OmpA-like" evidence="5">
    <location>
        <begin position="528"/>
        <end position="647"/>
    </location>
</feature>
<evidence type="ECO:0000256" key="4">
    <source>
        <dbReference type="PROSITE-ProRule" id="PRU00473"/>
    </source>
</evidence>
<dbReference type="AlphaFoldDB" id="A0A4U0P812"/>
<dbReference type="InterPro" id="IPR006665">
    <property type="entry name" value="OmpA-like"/>
</dbReference>
<dbReference type="PROSITE" id="PS51123">
    <property type="entry name" value="OMPA_2"/>
    <property type="match status" value="1"/>
</dbReference>
<dbReference type="InterPro" id="IPR050330">
    <property type="entry name" value="Bact_OuterMem_StrucFunc"/>
</dbReference>
<dbReference type="SUPFAM" id="SSF48452">
    <property type="entry name" value="TPR-like"/>
    <property type="match status" value="1"/>
</dbReference>
<dbReference type="OrthoDB" id="9809364at2"/>
<evidence type="ECO:0000313" key="7">
    <source>
        <dbReference type="Proteomes" id="UP000306808"/>
    </source>
</evidence>
<evidence type="ECO:0000256" key="1">
    <source>
        <dbReference type="ARBA" id="ARBA00004442"/>
    </source>
</evidence>
<dbReference type="InterPro" id="IPR006664">
    <property type="entry name" value="OMP_bac"/>
</dbReference>
<keyword evidence="2 4" id="KW-0472">Membrane</keyword>
<keyword evidence="3" id="KW-0998">Cell outer membrane</keyword>
<name>A0A4U0P812_9SPHI</name>
<accession>A0A4U0P812</accession>
<gene>
    <name evidence="6" type="ORF">FAZ15_04370</name>
</gene>
<dbReference type="SUPFAM" id="SSF82171">
    <property type="entry name" value="DPP6 N-terminal domain-like"/>
    <property type="match status" value="1"/>
</dbReference>
<dbReference type="EMBL" id="SUME01000001">
    <property type="protein sequence ID" value="TJZ63519.1"/>
    <property type="molecule type" value="Genomic_DNA"/>
</dbReference>
<organism evidence="6 7">
    <name type="scientific">Sphingobacterium olei</name>
    <dbReference type="NCBI Taxonomy" id="2571155"/>
    <lineage>
        <taxon>Bacteria</taxon>
        <taxon>Pseudomonadati</taxon>
        <taxon>Bacteroidota</taxon>
        <taxon>Sphingobacteriia</taxon>
        <taxon>Sphingobacteriales</taxon>
        <taxon>Sphingobacteriaceae</taxon>
        <taxon>Sphingobacterium</taxon>
    </lineage>
</organism>
<dbReference type="Gene3D" id="1.25.40.10">
    <property type="entry name" value="Tetratricopeptide repeat domain"/>
    <property type="match status" value="1"/>
</dbReference>
<comment type="caution">
    <text evidence="6">The sequence shown here is derived from an EMBL/GenBank/DDBJ whole genome shotgun (WGS) entry which is preliminary data.</text>
</comment>
<evidence type="ECO:0000256" key="3">
    <source>
        <dbReference type="ARBA" id="ARBA00023237"/>
    </source>
</evidence>
<dbReference type="Gene3D" id="3.30.1330.60">
    <property type="entry name" value="OmpA-like domain"/>
    <property type="match status" value="1"/>
</dbReference>
<dbReference type="CDD" id="cd07185">
    <property type="entry name" value="OmpA_C-like"/>
    <property type="match status" value="1"/>
</dbReference>
<comment type="subcellular location">
    <subcellularLocation>
        <location evidence="1">Cell outer membrane</location>
    </subcellularLocation>
</comment>
<sequence>MNMRLIYVLVGVLLGGFLSIQGHAQEQPNLRMRADQLFERMEYARAVDLYVRLADSKKPRVGDVERAASSYLFLNQYELAENWYARAVGMEGHAAESQRNYAEALKHNGKYTDAKKQLEAYVEKHGIDEIIRLSIEGCDSSIVWMANPLPYLLKNERNINTDLSEFGVFPTSNGVLYAGEPKVSAGKRSGMTGEAYLKVFSASRKTEELTLSSMMPDNFNSTAYHVGPVASNKAEDVLYVTRTHPNTEVEKYKKNGTKFKRYNLELKIYRKNGDSWIEEDFAYNKVNTYSVGHAALSDDEQTLYFASDMPGGRGGVDVWFCELRPDGSWGIPINAGEEINSAGDEMFPTIFGNRLYYSSDGFAGMGGLDIYVAEGCKSSFSKRKNLRYPVNSAADDFSFVILGEHQDGYQGFISSNRIGGIGSDDIYSFSFKKPKVTIILEGITVNKKTNELISEASLTLFDGDRRIVAKRLGDNNAAFRFELDKNTEYKVLAEKSGFHADSVNIIGVHPTKDTTIRVTLRLEPVFTVGDKFVLENIYYDFDKHDIRKDAAVVLDQLVRTMRDNPTLKIELSSHTDSRGTHSYNDKLSQRRASSAVDYLVSRGIDRSRLVAKGYGERRLVNRCSDGVKCSIEEHQANRRTEVEVLAY</sequence>
<dbReference type="PANTHER" id="PTHR30329:SF21">
    <property type="entry name" value="LIPOPROTEIN YIAD-RELATED"/>
    <property type="match status" value="1"/>
</dbReference>
<evidence type="ECO:0000259" key="5">
    <source>
        <dbReference type="PROSITE" id="PS51123"/>
    </source>
</evidence>
<dbReference type="InterPro" id="IPR036737">
    <property type="entry name" value="OmpA-like_sf"/>
</dbReference>
<dbReference type="PANTHER" id="PTHR30329">
    <property type="entry name" value="STATOR ELEMENT OF FLAGELLAR MOTOR COMPLEX"/>
    <property type="match status" value="1"/>
</dbReference>
<protein>
    <submittedName>
        <fullName evidence="6">OmpA family protein</fullName>
    </submittedName>
</protein>
<evidence type="ECO:0000313" key="6">
    <source>
        <dbReference type="EMBL" id="TJZ63519.1"/>
    </source>
</evidence>
<dbReference type="PRINTS" id="PR01021">
    <property type="entry name" value="OMPADOMAIN"/>
</dbReference>